<evidence type="ECO:0000256" key="1">
    <source>
        <dbReference type="ARBA" id="ARBA00008361"/>
    </source>
</evidence>
<keyword evidence="2" id="KW-0489">Methyltransferase</keyword>
<keyword evidence="3" id="KW-0808">Transferase</keyword>
<proteinExistence type="inferred from homology"/>
<dbReference type="Gene3D" id="3.40.50.150">
    <property type="entry name" value="Vaccinia Virus protein VP39"/>
    <property type="match status" value="1"/>
</dbReference>
<comment type="caution">
    <text evidence="5">The sequence shown here is derived from an EMBL/GenBank/DDBJ whole genome shotgun (WGS) entry which is preliminary data.</text>
</comment>
<dbReference type="AlphaFoldDB" id="A0A9D4N0Q4"/>
<gene>
    <name evidence="5" type="ORF">DPMN_008590</name>
</gene>
<dbReference type="Proteomes" id="UP000828390">
    <property type="component" value="Unassembled WGS sequence"/>
</dbReference>
<dbReference type="Pfam" id="PF08241">
    <property type="entry name" value="Methyltransf_11"/>
    <property type="match status" value="1"/>
</dbReference>
<dbReference type="CDD" id="cd02440">
    <property type="entry name" value="AdoMet_MTases"/>
    <property type="match status" value="1"/>
</dbReference>
<dbReference type="GO" id="GO:0008757">
    <property type="term" value="F:S-adenosylmethionine-dependent methyltransferase activity"/>
    <property type="evidence" value="ECO:0007669"/>
    <property type="project" value="InterPro"/>
</dbReference>
<dbReference type="PANTHER" id="PTHR44942">
    <property type="entry name" value="METHYLTRANSF_11 DOMAIN-CONTAINING PROTEIN"/>
    <property type="match status" value="1"/>
</dbReference>
<evidence type="ECO:0000313" key="5">
    <source>
        <dbReference type="EMBL" id="KAH3884607.1"/>
    </source>
</evidence>
<evidence type="ECO:0000256" key="3">
    <source>
        <dbReference type="ARBA" id="ARBA00022679"/>
    </source>
</evidence>
<dbReference type="InterPro" id="IPR029063">
    <property type="entry name" value="SAM-dependent_MTases_sf"/>
</dbReference>
<protein>
    <recommendedName>
        <fullName evidence="4">Methyltransferase type 11 domain-containing protein</fullName>
    </recommendedName>
</protein>
<dbReference type="EMBL" id="JAIWYP010000001">
    <property type="protein sequence ID" value="KAH3884607.1"/>
    <property type="molecule type" value="Genomic_DNA"/>
</dbReference>
<feature type="domain" description="Methyltransferase type 11" evidence="4">
    <location>
        <begin position="75"/>
        <end position="164"/>
    </location>
</feature>
<dbReference type="InterPro" id="IPR051052">
    <property type="entry name" value="Diverse_substrate_MTase"/>
</dbReference>
<dbReference type="SUPFAM" id="SSF53335">
    <property type="entry name" value="S-adenosyl-L-methionine-dependent methyltransferases"/>
    <property type="match status" value="1"/>
</dbReference>
<evidence type="ECO:0000313" key="6">
    <source>
        <dbReference type="Proteomes" id="UP000828390"/>
    </source>
</evidence>
<dbReference type="InterPro" id="IPR013216">
    <property type="entry name" value="Methyltransf_11"/>
</dbReference>
<sequence length="286" mass="32991">MITQMRSGVTVLTGRDLFRFSIFCVRTMAIRLFEEKDHAQLYSKYRPTYPDSVYETIMRFYGHGKEDAGDYTLAVDVGCGNGQSSFPLVKHFSRVIGCDVSKEQIKSAVKHEKLTYTVCSGENLSFLQDGSVDLLTIAQALHWLDRETFFKEVIRVLKPGGVFAGYGYGNNILNNEDANNIVKKFYSFTLGKYWDKQRSHIDNMYMDIKLPFHEQQRIEDERVSIRRTMPVDAYIGYVSTWSAWQSLLRAIPGSTELGKVQEGLKEIYMDREMSIYWPGFLLLGRR</sequence>
<evidence type="ECO:0000256" key="2">
    <source>
        <dbReference type="ARBA" id="ARBA00022603"/>
    </source>
</evidence>
<accession>A0A9D4N0Q4</accession>
<dbReference type="OrthoDB" id="506498at2759"/>
<reference evidence="5" key="2">
    <citation type="submission" date="2020-11" db="EMBL/GenBank/DDBJ databases">
        <authorList>
            <person name="McCartney M.A."/>
            <person name="Auch B."/>
            <person name="Kono T."/>
            <person name="Mallez S."/>
            <person name="Becker A."/>
            <person name="Gohl D.M."/>
            <person name="Silverstein K.A.T."/>
            <person name="Koren S."/>
            <person name="Bechman K.B."/>
            <person name="Herman A."/>
            <person name="Abrahante J.E."/>
            <person name="Garbe J."/>
        </authorList>
    </citation>
    <scope>NUCLEOTIDE SEQUENCE</scope>
    <source>
        <strain evidence="5">Duluth1</strain>
        <tissue evidence="5">Whole animal</tissue>
    </source>
</reference>
<keyword evidence="6" id="KW-1185">Reference proteome</keyword>
<evidence type="ECO:0000259" key="4">
    <source>
        <dbReference type="Pfam" id="PF08241"/>
    </source>
</evidence>
<name>A0A9D4N0Q4_DREPO</name>
<organism evidence="5 6">
    <name type="scientific">Dreissena polymorpha</name>
    <name type="common">Zebra mussel</name>
    <name type="synonym">Mytilus polymorpha</name>
    <dbReference type="NCBI Taxonomy" id="45954"/>
    <lineage>
        <taxon>Eukaryota</taxon>
        <taxon>Metazoa</taxon>
        <taxon>Spiralia</taxon>
        <taxon>Lophotrochozoa</taxon>
        <taxon>Mollusca</taxon>
        <taxon>Bivalvia</taxon>
        <taxon>Autobranchia</taxon>
        <taxon>Heteroconchia</taxon>
        <taxon>Euheterodonta</taxon>
        <taxon>Imparidentia</taxon>
        <taxon>Neoheterodontei</taxon>
        <taxon>Myida</taxon>
        <taxon>Dreissenoidea</taxon>
        <taxon>Dreissenidae</taxon>
        <taxon>Dreissena</taxon>
    </lineage>
</organism>
<dbReference type="GO" id="GO:0032259">
    <property type="term" value="P:methylation"/>
    <property type="evidence" value="ECO:0007669"/>
    <property type="project" value="UniProtKB-KW"/>
</dbReference>
<dbReference type="PANTHER" id="PTHR44942:SF4">
    <property type="entry name" value="METHYLTRANSFERASE TYPE 11 DOMAIN-CONTAINING PROTEIN"/>
    <property type="match status" value="1"/>
</dbReference>
<reference evidence="5" key="1">
    <citation type="journal article" date="2019" name="bioRxiv">
        <title>The Genome of the Zebra Mussel, Dreissena polymorpha: A Resource for Invasive Species Research.</title>
        <authorList>
            <person name="McCartney M.A."/>
            <person name="Auch B."/>
            <person name="Kono T."/>
            <person name="Mallez S."/>
            <person name="Zhang Y."/>
            <person name="Obille A."/>
            <person name="Becker A."/>
            <person name="Abrahante J.E."/>
            <person name="Garbe J."/>
            <person name="Badalamenti J.P."/>
            <person name="Herman A."/>
            <person name="Mangelson H."/>
            <person name="Liachko I."/>
            <person name="Sullivan S."/>
            <person name="Sone E.D."/>
            <person name="Koren S."/>
            <person name="Silverstein K.A.T."/>
            <person name="Beckman K.B."/>
            <person name="Gohl D.M."/>
        </authorList>
    </citation>
    <scope>NUCLEOTIDE SEQUENCE</scope>
    <source>
        <strain evidence="5">Duluth1</strain>
        <tissue evidence="5">Whole animal</tissue>
    </source>
</reference>
<comment type="similarity">
    <text evidence="1">Belongs to the methyltransferase superfamily.</text>
</comment>